<dbReference type="PANTHER" id="PTHR43687">
    <property type="entry name" value="ADENYLYLSULFATE REDUCTASE, BETA SUBUNIT"/>
    <property type="match status" value="1"/>
</dbReference>
<evidence type="ECO:0000259" key="13">
    <source>
        <dbReference type="PROSITE" id="PS51379"/>
    </source>
</evidence>
<evidence type="ECO:0000256" key="1">
    <source>
        <dbReference type="ARBA" id="ARBA00001966"/>
    </source>
</evidence>
<dbReference type="InterPro" id="IPR014283">
    <property type="entry name" value="FdIII_4_nif"/>
</dbReference>
<comment type="function">
    <text evidence="2">Ferredoxins are iron-sulfur proteins that transfer electrons in a wide variety of metabolic reactions.</text>
</comment>
<comment type="caution">
    <text evidence="14">The sequence shown here is derived from an EMBL/GenBank/DDBJ whole genome shotgun (WGS) entry which is preliminary data.</text>
</comment>
<dbReference type="Gene3D" id="3.30.70.3270">
    <property type="match status" value="1"/>
</dbReference>
<keyword evidence="6" id="KW-0677">Repeat</keyword>
<proteinExistence type="predicted"/>
<evidence type="ECO:0000256" key="3">
    <source>
        <dbReference type="ARBA" id="ARBA00022448"/>
    </source>
</evidence>
<reference evidence="14" key="1">
    <citation type="submission" date="2016-10" db="EMBL/GenBank/DDBJ databases">
        <title>Sequence of Gallionella enrichment culture.</title>
        <authorList>
            <person name="Poehlein A."/>
            <person name="Muehling M."/>
            <person name="Daniel R."/>
        </authorList>
    </citation>
    <scope>NUCLEOTIDE SEQUENCE</scope>
</reference>
<keyword evidence="5" id="KW-0479">Metal-binding</keyword>
<accession>A0A1J5SH19</accession>
<dbReference type="Pfam" id="PF12838">
    <property type="entry name" value="Fer4_7"/>
    <property type="match status" value="1"/>
</dbReference>
<dbReference type="InterPro" id="IPR050572">
    <property type="entry name" value="Fe-S_Ferredoxin"/>
</dbReference>
<sequence length="118" mass="12580">MGDSECETGGGAEGSTGIKERDMSNITGITRGGTPYEPTFVTALNAANCIGCGRCYKVCPRKVFELVERGEDDENYDEDEDNSMVMTLADMLDCIGCGSCSRVCPKQCHTHSPLAVGV</sequence>
<evidence type="ECO:0000256" key="9">
    <source>
        <dbReference type="ARBA" id="ARBA00023014"/>
    </source>
</evidence>
<dbReference type="PROSITE" id="PS51379">
    <property type="entry name" value="4FE4S_FER_2"/>
    <property type="match status" value="2"/>
</dbReference>
<keyword evidence="10" id="KW-0535">Nitrogen fixation</keyword>
<keyword evidence="3" id="KW-0813">Transport</keyword>
<keyword evidence="9" id="KW-0411">Iron-sulfur</keyword>
<dbReference type="PANTHER" id="PTHR43687:SF1">
    <property type="entry name" value="FERREDOXIN III"/>
    <property type="match status" value="1"/>
</dbReference>
<dbReference type="GO" id="GO:0046872">
    <property type="term" value="F:metal ion binding"/>
    <property type="evidence" value="ECO:0007669"/>
    <property type="project" value="UniProtKB-KW"/>
</dbReference>
<evidence type="ECO:0000256" key="11">
    <source>
        <dbReference type="ARBA" id="ARBA00030616"/>
    </source>
</evidence>
<evidence type="ECO:0000256" key="12">
    <source>
        <dbReference type="SAM" id="MobiDB-lite"/>
    </source>
</evidence>
<organism evidence="14">
    <name type="scientific">mine drainage metagenome</name>
    <dbReference type="NCBI Taxonomy" id="410659"/>
    <lineage>
        <taxon>unclassified sequences</taxon>
        <taxon>metagenomes</taxon>
        <taxon>ecological metagenomes</taxon>
    </lineage>
</organism>
<evidence type="ECO:0000256" key="5">
    <source>
        <dbReference type="ARBA" id="ARBA00022723"/>
    </source>
</evidence>
<feature type="region of interest" description="Disordered" evidence="12">
    <location>
        <begin position="1"/>
        <end position="30"/>
    </location>
</feature>
<feature type="domain" description="4Fe-4S ferredoxin-type" evidence="13">
    <location>
        <begin position="40"/>
        <end position="69"/>
    </location>
</feature>
<dbReference type="NCBIfam" id="TIGR02936">
    <property type="entry name" value="fdxN_nitrog"/>
    <property type="match status" value="1"/>
</dbReference>
<feature type="domain" description="4Fe-4S ferredoxin-type" evidence="13">
    <location>
        <begin position="84"/>
        <end position="114"/>
    </location>
</feature>
<dbReference type="EMBL" id="MLJW01000035">
    <property type="protein sequence ID" value="OIR07729.1"/>
    <property type="molecule type" value="Genomic_DNA"/>
</dbReference>
<protein>
    <recommendedName>
        <fullName evidence="11">Ferredoxin III</fullName>
    </recommendedName>
</protein>
<evidence type="ECO:0000313" key="14">
    <source>
        <dbReference type="EMBL" id="OIR07729.1"/>
    </source>
</evidence>
<keyword evidence="4" id="KW-0004">4Fe-4S</keyword>
<dbReference type="InterPro" id="IPR017896">
    <property type="entry name" value="4Fe4S_Fe-S-bd"/>
</dbReference>
<dbReference type="SUPFAM" id="SSF46548">
    <property type="entry name" value="alpha-helical ferredoxin"/>
    <property type="match status" value="1"/>
</dbReference>
<gene>
    <name evidence="14" type="primary">fdxB_4</name>
    <name evidence="14" type="ORF">GALL_100110</name>
</gene>
<evidence type="ECO:0000256" key="7">
    <source>
        <dbReference type="ARBA" id="ARBA00022982"/>
    </source>
</evidence>
<evidence type="ECO:0000256" key="8">
    <source>
        <dbReference type="ARBA" id="ARBA00023004"/>
    </source>
</evidence>
<dbReference type="GO" id="GO:0051539">
    <property type="term" value="F:4 iron, 4 sulfur cluster binding"/>
    <property type="evidence" value="ECO:0007669"/>
    <property type="project" value="UniProtKB-KW"/>
</dbReference>
<evidence type="ECO:0000256" key="4">
    <source>
        <dbReference type="ARBA" id="ARBA00022485"/>
    </source>
</evidence>
<keyword evidence="8" id="KW-0408">Iron</keyword>
<comment type="cofactor">
    <cofactor evidence="1">
        <name>[4Fe-4S] cluster</name>
        <dbReference type="ChEBI" id="CHEBI:49883"/>
    </cofactor>
</comment>
<name>A0A1J5SH19_9ZZZZ</name>
<evidence type="ECO:0000256" key="10">
    <source>
        <dbReference type="ARBA" id="ARBA00023231"/>
    </source>
</evidence>
<evidence type="ECO:0000256" key="2">
    <source>
        <dbReference type="ARBA" id="ARBA00003532"/>
    </source>
</evidence>
<keyword evidence="7" id="KW-0249">Electron transport</keyword>
<dbReference type="PROSITE" id="PS00198">
    <property type="entry name" value="4FE4S_FER_1"/>
    <property type="match status" value="1"/>
</dbReference>
<evidence type="ECO:0000256" key="6">
    <source>
        <dbReference type="ARBA" id="ARBA00022737"/>
    </source>
</evidence>
<dbReference type="InterPro" id="IPR017900">
    <property type="entry name" value="4Fe4S_Fe_S_CS"/>
</dbReference>
<dbReference type="AlphaFoldDB" id="A0A1J5SH19"/>